<dbReference type="PIRSF" id="PIRSF038931">
    <property type="entry name" value="GerQ"/>
    <property type="match status" value="1"/>
</dbReference>
<organism evidence="2 3">
    <name type="scientific">Virgibacillus pantothenticus</name>
    <dbReference type="NCBI Taxonomy" id="1473"/>
    <lineage>
        <taxon>Bacteria</taxon>
        <taxon>Bacillati</taxon>
        <taxon>Bacillota</taxon>
        <taxon>Bacilli</taxon>
        <taxon>Bacillales</taxon>
        <taxon>Bacillaceae</taxon>
        <taxon>Virgibacillus</taxon>
    </lineage>
</organism>
<dbReference type="AlphaFoldDB" id="A0A0L0QSE0"/>
<reference evidence="3" key="1">
    <citation type="submission" date="2015-07" db="EMBL/GenBank/DDBJ databases">
        <title>Fjat-10053 dsm26.</title>
        <authorList>
            <person name="Liu B."/>
            <person name="Wang J."/>
            <person name="Zhu Y."/>
            <person name="Liu G."/>
            <person name="Chen Q."/>
            <person name="Chen Z."/>
            <person name="Lan J."/>
            <person name="Che J."/>
            <person name="Ge C."/>
            <person name="Shi H."/>
            <person name="Pan Z."/>
            <person name="Liu X."/>
        </authorList>
    </citation>
    <scope>NUCLEOTIDE SEQUENCE [LARGE SCALE GENOMIC DNA]</scope>
    <source>
        <strain evidence="3">DSM 26</strain>
    </source>
</reference>
<proteinExistence type="predicted"/>
<dbReference type="Proteomes" id="UP000036780">
    <property type="component" value="Unassembled WGS sequence"/>
</dbReference>
<keyword evidence="3" id="KW-1185">Reference proteome</keyword>
<accession>A0A0L0QSE0</accession>
<evidence type="ECO:0000256" key="1">
    <source>
        <dbReference type="SAM" id="MobiDB-lite"/>
    </source>
</evidence>
<feature type="region of interest" description="Disordered" evidence="1">
    <location>
        <begin position="37"/>
        <end position="61"/>
    </location>
</feature>
<dbReference type="GeneID" id="66872747"/>
<feature type="compositionally biased region" description="Low complexity" evidence="1">
    <location>
        <begin position="37"/>
        <end position="50"/>
    </location>
</feature>
<sequence>MSDNQNSRQHISSYQPYPYYYYPAASSAYYPMYPMRQQPTNQPYQQSQTQPYPPAAGSTIQNQPMLPEQQSYIENILRLNRGKEATVYMTFENNEQWNAKVFRGIIEAAGRDHIVLSDPQTGKRYLLLMVYLDYIVFDEELNYAYPFDNTSYSPR</sequence>
<evidence type="ECO:0000313" key="2">
    <source>
        <dbReference type="EMBL" id="KNE21494.1"/>
    </source>
</evidence>
<comment type="caution">
    <text evidence="2">The sequence shown here is derived from an EMBL/GenBank/DDBJ whole genome shotgun (WGS) entry which is preliminary data.</text>
</comment>
<dbReference type="PATRIC" id="fig|1473.5.peg.4535"/>
<name>A0A0L0QSE0_VIRPA</name>
<dbReference type="RefSeq" id="WP_050350927.1">
    <property type="nucleotide sequence ID" value="NZ_BOSN01000004.1"/>
</dbReference>
<dbReference type="InterPro" id="IPR014099">
    <property type="entry name" value="Spore_coat_GerQ"/>
</dbReference>
<gene>
    <name evidence="2" type="ORF">AFK71_07505</name>
</gene>
<evidence type="ECO:0000313" key="3">
    <source>
        <dbReference type="Proteomes" id="UP000036780"/>
    </source>
</evidence>
<dbReference type="EMBL" id="LGTO01000005">
    <property type="protein sequence ID" value="KNE21494.1"/>
    <property type="molecule type" value="Genomic_DNA"/>
</dbReference>
<protein>
    <submittedName>
        <fullName evidence="2">Spore gernimation protein GerQ</fullName>
    </submittedName>
</protein>
<dbReference type="Pfam" id="PF09671">
    <property type="entry name" value="Spore_GerQ"/>
    <property type="match status" value="1"/>
</dbReference>
<dbReference type="OrthoDB" id="1643178at2"/>
<dbReference type="NCBIfam" id="TIGR02728">
    <property type="entry name" value="spore_gerQ"/>
    <property type="match status" value="1"/>
</dbReference>